<evidence type="ECO:0000256" key="4">
    <source>
        <dbReference type="ARBA" id="ARBA00022723"/>
    </source>
</evidence>
<dbReference type="GO" id="GO:0005634">
    <property type="term" value="C:nucleus"/>
    <property type="evidence" value="ECO:0007669"/>
    <property type="project" value="UniProtKB-SubCell"/>
</dbReference>
<dbReference type="GO" id="GO:0045944">
    <property type="term" value="P:positive regulation of transcription by RNA polymerase II"/>
    <property type="evidence" value="ECO:0007669"/>
    <property type="project" value="TreeGrafter"/>
</dbReference>
<feature type="domain" description="TAZ-type" evidence="14">
    <location>
        <begin position="51"/>
        <end position="133"/>
    </location>
</feature>
<dbReference type="InterPro" id="IPR000197">
    <property type="entry name" value="Znf_TAZ"/>
</dbReference>
<keyword evidence="3" id="KW-0808">Transferase</keyword>
<feature type="transmembrane region" description="Helical" evidence="13">
    <location>
        <begin position="20"/>
        <end position="41"/>
    </location>
</feature>
<proteinExistence type="predicted"/>
<evidence type="ECO:0000313" key="15">
    <source>
        <dbReference type="EMBL" id="VUZ56953.1"/>
    </source>
</evidence>
<evidence type="ECO:0000256" key="12">
    <source>
        <dbReference type="PROSITE-ProRule" id="PRU00203"/>
    </source>
</evidence>
<organism evidence="15 16">
    <name type="scientific">Hymenolepis diminuta</name>
    <name type="common">Rat tapeworm</name>
    <dbReference type="NCBI Taxonomy" id="6216"/>
    <lineage>
        <taxon>Eukaryota</taxon>
        <taxon>Metazoa</taxon>
        <taxon>Spiralia</taxon>
        <taxon>Lophotrochozoa</taxon>
        <taxon>Platyhelminthes</taxon>
        <taxon>Cestoda</taxon>
        <taxon>Eucestoda</taxon>
        <taxon>Cyclophyllidea</taxon>
        <taxon>Hymenolepididae</taxon>
        <taxon>Hymenolepis</taxon>
    </lineage>
</organism>
<dbReference type="PANTHER" id="PTHR13808">
    <property type="entry name" value="CBP/P300-RELATED"/>
    <property type="match status" value="1"/>
</dbReference>
<gene>
    <name evidence="15" type="ORF">WMSIL1_LOCUS14424</name>
</gene>
<evidence type="ECO:0000256" key="8">
    <source>
        <dbReference type="ARBA" id="ARBA00023015"/>
    </source>
</evidence>
<dbReference type="GO" id="GO:0004402">
    <property type="term" value="F:histone acetyltransferase activity"/>
    <property type="evidence" value="ECO:0007669"/>
    <property type="project" value="InterPro"/>
</dbReference>
<keyword evidence="6 12" id="KW-0862">Zinc</keyword>
<dbReference type="SUPFAM" id="SSF57933">
    <property type="entry name" value="TAZ domain"/>
    <property type="match status" value="1"/>
</dbReference>
<comment type="catalytic activity">
    <reaction evidence="11">
        <text>L-lysyl-[protein] + acetyl-CoA = N(6)-acetyl-L-lysyl-[protein] + CoA + H(+)</text>
        <dbReference type="Rhea" id="RHEA:45948"/>
        <dbReference type="Rhea" id="RHEA-COMP:9752"/>
        <dbReference type="Rhea" id="RHEA-COMP:10731"/>
        <dbReference type="ChEBI" id="CHEBI:15378"/>
        <dbReference type="ChEBI" id="CHEBI:29969"/>
        <dbReference type="ChEBI" id="CHEBI:57287"/>
        <dbReference type="ChEBI" id="CHEBI:57288"/>
        <dbReference type="ChEBI" id="CHEBI:61930"/>
        <dbReference type="EC" id="2.3.1.48"/>
    </reaction>
</comment>
<feature type="zinc finger region" description="TAZ-type" evidence="12">
    <location>
        <begin position="51"/>
        <end position="133"/>
    </location>
</feature>
<sequence>VNLRAGIVFLRYGEKVSFNVYYIFSISVLLQTLIKMSMYTYPGYFRKSGFNNDMITFLQQSLLILLHTRNCPTINLSLSNCDNPVCKYRKLIVQHVFTCQDRFCNIPRCNISRFLLTHWRKCFDIQCDLCNPVKKFVRRYGLDFFVKSTPTWRVRYDESKRNAIIQIVHNGICSKQLFFENYFLQNSALRDLISYEKQAFMFSRDENEYVKKITEWDKICTPHLPMQAI</sequence>
<keyword evidence="13" id="KW-0472">Membrane</keyword>
<keyword evidence="13" id="KW-1133">Transmembrane helix</keyword>
<dbReference type="GO" id="GO:0000123">
    <property type="term" value="C:histone acetyltransferase complex"/>
    <property type="evidence" value="ECO:0007669"/>
    <property type="project" value="TreeGrafter"/>
</dbReference>
<dbReference type="Gene3D" id="1.20.1020.10">
    <property type="entry name" value="TAZ domain"/>
    <property type="match status" value="1"/>
</dbReference>
<name>A0A564ZD35_HYMDI</name>
<feature type="non-terminal residue" evidence="15">
    <location>
        <position position="1"/>
    </location>
</feature>
<dbReference type="PANTHER" id="PTHR13808:SF1">
    <property type="entry name" value="HISTONE ACETYLTRANSFERASE"/>
    <property type="match status" value="1"/>
</dbReference>
<evidence type="ECO:0000259" key="14">
    <source>
        <dbReference type="PROSITE" id="PS50134"/>
    </source>
</evidence>
<keyword evidence="5 12" id="KW-0863">Zinc-finger</keyword>
<keyword evidence="8" id="KW-0805">Transcription regulation</keyword>
<keyword evidence="9" id="KW-0804">Transcription</keyword>
<dbReference type="InterPro" id="IPR013178">
    <property type="entry name" value="Histone_AcTrfase_Rtt109/CBP"/>
</dbReference>
<keyword evidence="16" id="KW-1185">Reference proteome</keyword>
<evidence type="ECO:0000256" key="13">
    <source>
        <dbReference type="SAM" id="Phobius"/>
    </source>
</evidence>
<evidence type="ECO:0000256" key="1">
    <source>
        <dbReference type="ARBA" id="ARBA00004123"/>
    </source>
</evidence>
<dbReference type="EC" id="2.3.1.48" evidence="2"/>
<keyword evidence="7" id="KW-0156">Chromatin regulator</keyword>
<dbReference type="GO" id="GO:0008270">
    <property type="term" value="F:zinc ion binding"/>
    <property type="evidence" value="ECO:0007669"/>
    <property type="project" value="UniProtKB-KW"/>
</dbReference>
<comment type="subcellular location">
    <subcellularLocation>
        <location evidence="1">Nucleus</location>
    </subcellularLocation>
</comment>
<evidence type="ECO:0000313" key="16">
    <source>
        <dbReference type="Proteomes" id="UP000321570"/>
    </source>
</evidence>
<evidence type="ECO:0000256" key="5">
    <source>
        <dbReference type="ARBA" id="ARBA00022771"/>
    </source>
</evidence>
<evidence type="ECO:0000256" key="2">
    <source>
        <dbReference type="ARBA" id="ARBA00013184"/>
    </source>
</evidence>
<keyword evidence="13" id="KW-0812">Transmembrane</keyword>
<dbReference type="SMART" id="SM00551">
    <property type="entry name" value="ZnF_TAZ"/>
    <property type="match status" value="1"/>
</dbReference>
<evidence type="ECO:0000256" key="6">
    <source>
        <dbReference type="ARBA" id="ARBA00022833"/>
    </source>
</evidence>
<dbReference type="Pfam" id="PF02135">
    <property type="entry name" value="zf-TAZ"/>
    <property type="match status" value="1"/>
</dbReference>
<keyword evidence="10" id="KW-0539">Nucleus</keyword>
<evidence type="ECO:0000256" key="11">
    <source>
        <dbReference type="ARBA" id="ARBA00048017"/>
    </source>
</evidence>
<reference evidence="15 16" key="1">
    <citation type="submission" date="2019-07" db="EMBL/GenBank/DDBJ databases">
        <authorList>
            <person name="Jastrzebski P J."/>
            <person name="Paukszto L."/>
            <person name="Jastrzebski P J."/>
        </authorList>
    </citation>
    <scope>NUCLEOTIDE SEQUENCE [LARGE SCALE GENOMIC DNA]</scope>
    <source>
        <strain evidence="15 16">WMS-il1</strain>
    </source>
</reference>
<dbReference type="GO" id="GO:0003713">
    <property type="term" value="F:transcription coactivator activity"/>
    <property type="evidence" value="ECO:0007669"/>
    <property type="project" value="TreeGrafter"/>
</dbReference>
<evidence type="ECO:0000256" key="3">
    <source>
        <dbReference type="ARBA" id="ARBA00022679"/>
    </source>
</evidence>
<protein>
    <recommendedName>
        <fullName evidence="2">histone acetyltransferase</fullName>
        <ecNumber evidence="2">2.3.1.48</ecNumber>
    </recommendedName>
</protein>
<dbReference type="InterPro" id="IPR035898">
    <property type="entry name" value="TAZ_dom_sf"/>
</dbReference>
<dbReference type="GO" id="GO:0005667">
    <property type="term" value="C:transcription regulator complex"/>
    <property type="evidence" value="ECO:0007669"/>
    <property type="project" value="TreeGrafter"/>
</dbReference>
<evidence type="ECO:0000256" key="10">
    <source>
        <dbReference type="ARBA" id="ARBA00023242"/>
    </source>
</evidence>
<accession>A0A564ZD35</accession>
<dbReference type="AlphaFoldDB" id="A0A564ZD35"/>
<dbReference type="Proteomes" id="UP000321570">
    <property type="component" value="Unassembled WGS sequence"/>
</dbReference>
<dbReference type="PROSITE" id="PS50134">
    <property type="entry name" value="ZF_TAZ"/>
    <property type="match status" value="1"/>
</dbReference>
<evidence type="ECO:0000256" key="7">
    <source>
        <dbReference type="ARBA" id="ARBA00022853"/>
    </source>
</evidence>
<dbReference type="GO" id="GO:0031490">
    <property type="term" value="F:chromatin DNA binding"/>
    <property type="evidence" value="ECO:0007669"/>
    <property type="project" value="TreeGrafter"/>
</dbReference>
<evidence type="ECO:0000256" key="9">
    <source>
        <dbReference type="ARBA" id="ARBA00023163"/>
    </source>
</evidence>
<keyword evidence="4 12" id="KW-0479">Metal-binding</keyword>
<dbReference type="EMBL" id="CABIJS010000708">
    <property type="protein sequence ID" value="VUZ56953.1"/>
    <property type="molecule type" value="Genomic_DNA"/>
</dbReference>